<reference evidence="2 3" key="1">
    <citation type="submission" date="2017-07" db="EMBL/GenBank/DDBJ databases">
        <title>Amycolatopsis thailandensis Genome sequencing and assembly.</title>
        <authorList>
            <person name="Kaur N."/>
            <person name="Mayilraj S."/>
        </authorList>
    </citation>
    <scope>NUCLEOTIDE SEQUENCE [LARGE SCALE GENOMIC DNA]</scope>
    <source>
        <strain evidence="2 3">JCM 16380</strain>
    </source>
</reference>
<dbReference type="AlphaFoldDB" id="A0A229SFA2"/>
<evidence type="ECO:0000313" key="2">
    <source>
        <dbReference type="EMBL" id="OXM57592.1"/>
    </source>
</evidence>
<comment type="caution">
    <text evidence="2">The sequence shown here is derived from an EMBL/GenBank/DDBJ whole genome shotgun (WGS) entry which is preliminary data.</text>
</comment>
<dbReference type="Pfam" id="PF14355">
    <property type="entry name" value="Abi_C"/>
    <property type="match status" value="1"/>
</dbReference>
<evidence type="ECO:0000313" key="3">
    <source>
        <dbReference type="Proteomes" id="UP000215223"/>
    </source>
</evidence>
<dbReference type="OrthoDB" id="5139861at2"/>
<keyword evidence="3" id="KW-1185">Reference proteome</keyword>
<accession>A0A229SFA2</accession>
<dbReference type="Proteomes" id="UP000215223">
    <property type="component" value="Unassembled WGS sequence"/>
</dbReference>
<gene>
    <name evidence="2" type="ORF">CFP71_07175</name>
</gene>
<feature type="domain" description="Abortive infection protein-like C-terminal" evidence="1">
    <location>
        <begin position="41"/>
        <end position="115"/>
    </location>
</feature>
<protein>
    <recommendedName>
        <fullName evidence="1">Abortive infection protein-like C-terminal domain-containing protein</fullName>
    </recommendedName>
</protein>
<name>A0A229SFA2_9PSEU</name>
<organism evidence="2 3">
    <name type="scientific">Amycolatopsis thailandensis</name>
    <dbReference type="NCBI Taxonomy" id="589330"/>
    <lineage>
        <taxon>Bacteria</taxon>
        <taxon>Bacillati</taxon>
        <taxon>Actinomycetota</taxon>
        <taxon>Actinomycetes</taxon>
        <taxon>Pseudonocardiales</taxon>
        <taxon>Pseudonocardiaceae</taxon>
        <taxon>Amycolatopsis</taxon>
    </lineage>
</organism>
<sequence length="130" mass="13779">MSAGAAPRQLEHVQDFVQHADDVLHVPPVVVLTELYQPSNGGLQLHPTSVTPGPDSSDAVKKILGSASGVALGVNELRNLTGTGHGPGTRRVGLRPRHAQLAVNAALTWCQLMLDTLTDPDAPWRSRPTV</sequence>
<proteinExistence type="predicted"/>
<dbReference type="InterPro" id="IPR026001">
    <property type="entry name" value="Abi-like_C"/>
</dbReference>
<dbReference type="RefSeq" id="WP_093933036.1">
    <property type="nucleotide sequence ID" value="NZ_NMQT01000022.1"/>
</dbReference>
<dbReference type="EMBL" id="NMQT01000022">
    <property type="protein sequence ID" value="OXM57592.1"/>
    <property type="molecule type" value="Genomic_DNA"/>
</dbReference>
<evidence type="ECO:0000259" key="1">
    <source>
        <dbReference type="Pfam" id="PF14355"/>
    </source>
</evidence>